<sequence>MRPALKPALRRLWRDPATVQLGLDADRAVVVGGLAPGAARLLQSLDGSREAGELLQGAPSYGVDATTARVLLDLLADSGVVEDAAADRRVLRELAPVVRERLLPDLSALSLSQGATDGGAAALRARLSRRVRVHGAGRVGATVAALLAAAGVGTVEVEDSGTVRPGDLSPGGHAPDGLGAPRGAAAERAATRWSARPADQARDTPSESPRWAGGGGRPVAADHPDDASRADAARTSPHGGQPAEGALAGRPAGARAGGPGVRAAPALGSPPPDLAVLAPTVAPAPQLVESLVRSGVPHLLVVVRETTAVVDPLVLPGRSACLRCLDLHRTDRDPAWPRLAAQLAVPGTPPADSCDVALSALAAASAALQALAHLDGDESPPARGGTLETTLPAGPTRRRSWSMHPLCGCGWGGRP</sequence>
<dbReference type="RefSeq" id="WP_166279459.1">
    <property type="nucleotide sequence ID" value="NZ_JAANNP010000002.1"/>
</dbReference>
<keyword evidence="4" id="KW-1185">Reference proteome</keyword>
<evidence type="ECO:0000313" key="3">
    <source>
        <dbReference type="EMBL" id="NHC13282.1"/>
    </source>
</evidence>
<feature type="region of interest" description="Disordered" evidence="1">
    <location>
        <begin position="158"/>
        <end position="267"/>
    </location>
</feature>
<feature type="compositionally biased region" description="Low complexity" evidence="1">
    <location>
        <begin position="181"/>
        <end position="196"/>
    </location>
</feature>
<feature type="domain" description="THIF-type NAD/FAD binding fold" evidence="2">
    <location>
        <begin position="128"/>
        <end position="191"/>
    </location>
</feature>
<dbReference type="InterPro" id="IPR035985">
    <property type="entry name" value="Ubiquitin-activating_enz"/>
</dbReference>
<feature type="compositionally biased region" description="Low complexity" evidence="1">
    <location>
        <begin position="243"/>
        <end position="254"/>
    </location>
</feature>
<reference evidence="3 4" key="1">
    <citation type="submission" date="2020-03" db="EMBL/GenBank/DDBJ databases">
        <title>Two novel Motilibacter sp.</title>
        <authorList>
            <person name="Liu S."/>
        </authorList>
    </citation>
    <scope>NUCLEOTIDE SEQUENCE [LARGE SCALE GENOMIC DNA]</scope>
    <source>
        <strain evidence="3 4">E257</strain>
    </source>
</reference>
<evidence type="ECO:0000313" key="4">
    <source>
        <dbReference type="Proteomes" id="UP000800981"/>
    </source>
</evidence>
<comment type="caution">
    <text evidence="3">The sequence shown here is derived from an EMBL/GenBank/DDBJ whole genome shotgun (WGS) entry which is preliminary data.</text>
</comment>
<dbReference type="Pfam" id="PF00899">
    <property type="entry name" value="ThiF"/>
    <property type="match status" value="1"/>
</dbReference>
<evidence type="ECO:0000259" key="2">
    <source>
        <dbReference type="Pfam" id="PF00899"/>
    </source>
</evidence>
<dbReference type="InterPro" id="IPR000594">
    <property type="entry name" value="ThiF_NAD_FAD-bd"/>
</dbReference>
<dbReference type="Gene3D" id="3.40.50.720">
    <property type="entry name" value="NAD(P)-binding Rossmann-like Domain"/>
    <property type="match status" value="2"/>
</dbReference>
<dbReference type="EMBL" id="JAANNP010000002">
    <property type="protein sequence ID" value="NHC13282.1"/>
    <property type="molecule type" value="Genomic_DNA"/>
</dbReference>
<feature type="region of interest" description="Disordered" evidence="1">
    <location>
        <begin position="375"/>
        <end position="395"/>
    </location>
</feature>
<accession>A0ABX0GRB9</accession>
<feature type="compositionally biased region" description="Basic and acidic residues" evidence="1">
    <location>
        <begin position="220"/>
        <end position="232"/>
    </location>
</feature>
<evidence type="ECO:0000256" key="1">
    <source>
        <dbReference type="SAM" id="MobiDB-lite"/>
    </source>
</evidence>
<proteinExistence type="predicted"/>
<dbReference type="Proteomes" id="UP000800981">
    <property type="component" value="Unassembled WGS sequence"/>
</dbReference>
<organism evidence="3 4">
    <name type="scientific">Motilibacter deserti</name>
    <dbReference type="NCBI Taxonomy" id="2714956"/>
    <lineage>
        <taxon>Bacteria</taxon>
        <taxon>Bacillati</taxon>
        <taxon>Actinomycetota</taxon>
        <taxon>Actinomycetes</taxon>
        <taxon>Motilibacterales</taxon>
        <taxon>Motilibacteraceae</taxon>
        <taxon>Motilibacter</taxon>
    </lineage>
</organism>
<gene>
    <name evidence="3" type="ORF">G9H71_05735</name>
</gene>
<name>A0ABX0GRB9_9ACTN</name>
<dbReference type="SUPFAM" id="SSF69572">
    <property type="entry name" value="Activating enzymes of the ubiquitin-like proteins"/>
    <property type="match status" value="1"/>
</dbReference>
<protein>
    <submittedName>
        <fullName evidence="3">Thiamine biosynthesis protein ThiF</fullName>
    </submittedName>
</protein>